<organism evidence="9 10">
    <name type="scientific">Candidatus Taenaricola geysiri</name>
    <dbReference type="NCBI Taxonomy" id="1974752"/>
    <lineage>
        <taxon>Bacteria</taxon>
        <taxon>Pseudomonadati</taxon>
        <taxon>Candidatus Omnitrophota</taxon>
        <taxon>Candidatus Taenaricola</taxon>
    </lineage>
</organism>
<dbReference type="GO" id="GO:0033214">
    <property type="term" value="P:siderophore-iron import into cell"/>
    <property type="evidence" value="ECO:0007669"/>
    <property type="project" value="TreeGrafter"/>
</dbReference>
<feature type="transmembrane region" description="Helical" evidence="8">
    <location>
        <begin position="99"/>
        <end position="118"/>
    </location>
</feature>
<reference evidence="9 10" key="1">
    <citation type="submission" date="2017-09" db="EMBL/GenBank/DDBJ databases">
        <title>Depth-based differentiation of microbial function through sediment-hosted aquifers and enrichment of novel symbionts in the deep terrestrial subsurface.</title>
        <authorList>
            <person name="Probst A.J."/>
            <person name="Ladd B."/>
            <person name="Jarett J.K."/>
            <person name="Geller-Mcgrath D.E."/>
            <person name="Sieber C.M."/>
            <person name="Emerson J.B."/>
            <person name="Anantharaman K."/>
            <person name="Thomas B.C."/>
            <person name="Malmstrom R."/>
            <person name="Stieglmeier M."/>
            <person name="Klingl A."/>
            <person name="Woyke T."/>
            <person name="Ryan C.M."/>
            <person name="Banfield J.F."/>
        </authorList>
    </citation>
    <scope>NUCLEOTIDE SEQUENCE [LARGE SCALE GENOMIC DNA]</scope>
    <source>
        <strain evidence="9">CG12_big_fil_rev_8_21_14_0_65_43_15</strain>
    </source>
</reference>
<feature type="transmembrane region" description="Helical" evidence="8">
    <location>
        <begin position="258"/>
        <end position="275"/>
    </location>
</feature>
<dbReference type="PANTHER" id="PTHR30472:SF25">
    <property type="entry name" value="ABC TRANSPORTER PERMEASE PROTEIN MJ0876-RELATED"/>
    <property type="match status" value="1"/>
</dbReference>
<comment type="subcellular location">
    <subcellularLocation>
        <location evidence="1">Cell membrane</location>
        <topology evidence="1">Multi-pass membrane protein</topology>
    </subcellularLocation>
</comment>
<dbReference type="CDD" id="cd06550">
    <property type="entry name" value="TM_ABC_iron-siderophores_like"/>
    <property type="match status" value="1"/>
</dbReference>
<dbReference type="AlphaFoldDB" id="A0A2J0LPZ1"/>
<evidence type="ECO:0000256" key="5">
    <source>
        <dbReference type="ARBA" id="ARBA00022692"/>
    </source>
</evidence>
<keyword evidence="7 8" id="KW-0472">Membrane</keyword>
<dbReference type="InterPro" id="IPR000522">
    <property type="entry name" value="ABC_transptr_permease_BtuC"/>
</dbReference>
<evidence type="ECO:0000313" key="9">
    <source>
        <dbReference type="EMBL" id="PIW65897.1"/>
    </source>
</evidence>
<feature type="transmembrane region" description="Helical" evidence="8">
    <location>
        <begin position="220"/>
        <end position="246"/>
    </location>
</feature>
<evidence type="ECO:0000256" key="2">
    <source>
        <dbReference type="ARBA" id="ARBA00007935"/>
    </source>
</evidence>
<comment type="similarity">
    <text evidence="2">Belongs to the binding-protein-dependent transport system permease family. FecCD subfamily.</text>
</comment>
<keyword evidence="4" id="KW-1003">Cell membrane</keyword>
<evidence type="ECO:0000256" key="8">
    <source>
        <dbReference type="SAM" id="Phobius"/>
    </source>
</evidence>
<evidence type="ECO:0000256" key="6">
    <source>
        <dbReference type="ARBA" id="ARBA00022989"/>
    </source>
</evidence>
<comment type="caution">
    <text evidence="9">The sequence shown here is derived from an EMBL/GenBank/DDBJ whole genome shotgun (WGS) entry which is preliminary data.</text>
</comment>
<dbReference type="SUPFAM" id="SSF81345">
    <property type="entry name" value="ABC transporter involved in vitamin B12 uptake, BtuC"/>
    <property type="match status" value="1"/>
</dbReference>
<protein>
    <submittedName>
        <fullName evidence="9">Iron ABC transporter</fullName>
    </submittedName>
</protein>
<dbReference type="GO" id="GO:0022857">
    <property type="term" value="F:transmembrane transporter activity"/>
    <property type="evidence" value="ECO:0007669"/>
    <property type="project" value="InterPro"/>
</dbReference>
<evidence type="ECO:0000256" key="3">
    <source>
        <dbReference type="ARBA" id="ARBA00022448"/>
    </source>
</evidence>
<dbReference type="EMBL" id="PFGP01000136">
    <property type="protein sequence ID" value="PIW65897.1"/>
    <property type="molecule type" value="Genomic_DNA"/>
</dbReference>
<keyword evidence="6 8" id="KW-1133">Transmembrane helix</keyword>
<evidence type="ECO:0000256" key="1">
    <source>
        <dbReference type="ARBA" id="ARBA00004651"/>
    </source>
</evidence>
<feature type="transmembrane region" description="Helical" evidence="8">
    <location>
        <begin position="45"/>
        <end position="68"/>
    </location>
</feature>
<feature type="transmembrane region" description="Helical" evidence="8">
    <location>
        <begin position="130"/>
        <end position="152"/>
    </location>
</feature>
<accession>A0A2J0LPZ1</accession>
<dbReference type="GO" id="GO:0005886">
    <property type="term" value="C:plasma membrane"/>
    <property type="evidence" value="ECO:0007669"/>
    <property type="project" value="UniProtKB-SubCell"/>
</dbReference>
<gene>
    <name evidence="9" type="ORF">COW11_06195</name>
</gene>
<feature type="transmembrane region" description="Helical" evidence="8">
    <location>
        <begin position="172"/>
        <end position="193"/>
    </location>
</feature>
<evidence type="ECO:0000256" key="4">
    <source>
        <dbReference type="ARBA" id="ARBA00022475"/>
    </source>
</evidence>
<sequence>MNKKIILLLLLVLFLGIVIIISLFCGVDNSDPSQAAVIIWQLRLPRVLLALLVGAGLASAGAVFQALLRNSLAEPYTLGVSSGAALGASLGMLFRLSSIYTTVFAFIGSLLTIFLVYTIAARKRFSNSSLILGGVTLGFLFSSIVLLIIAMVRQEGISNAVIWLMGDLSSASPQAIFLTAVFVSGGILAFFLLGRDVDLICLGEEKAMHIGLDVETIKKILFFIASLVTAACVSASGIIGFVGLIIPHIGRFMFGPKHRVLFIAVSLLGAGFLILCDTIARTVALPLELPVGVITGIFGGIFFLGLLIKAKKW</sequence>
<feature type="transmembrane region" description="Helical" evidence="8">
    <location>
        <begin position="287"/>
        <end position="308"/>
    </location>
</feature>
<keyword evidence="3" id="KW-0813">Transport</keyword>
<proteinExistence type="inferred from homology"/>
<dbReference type="PANTHER" id="PTHR30472">
    <property type="entry name" value="FERRIC ENTEROBACTIN TRANSPORT SYSTEM PERMEASE PROTEIN"/>
    <property type="match status" value="1"/>
</dbReference>
<dbReference type="Pfam" id="PF01032">
    <property type="entry name" value="FecCD"/>
    <property type="match status" value="1"/>
</dbReference>
<name>A0A2J0LPZ1_9BACT</name>
<dbReference type="FunFam" id="1.10.3470.10:FF:000001">
    <property type="entry name" value="Vitamin B12 ABC transporter permease BtuC"/>
    <property type="match status" value="1"/>
</dbReference>
<dbReference type="InterPro" id="IPR037294">
    <property type="entry name" value="ABC_BtuC-like"/>
</dbReference>
<dbReference type="Gene3D" id="1.10.3470.10">
    <property type="entry name" value="ABC transporter involved in vitamin B12 uptake, BtuC"/>
    <property type="match status" value="1"/>
</dbReference>
<keyword evidence="5 8" id="KW-0812">Transmembrane</keyword>
<evidence type="ECO:0000313" key="10">
    <source>
        <dbReference type="Proteomes" id="UP000231267"/>
    </source>
</evidence>
<evidence type="ECO:0000256" key="7">
    <source>
        <dbReference type="ARBA" id="ARBA00023136"/>
    </source>
</evidence>
<dbReference type="Proteomes" id="UP000231267">
    <property type="component" value="Unassembled WGS sequence"/>
</dbReference>